<keyword evidence="3" id="KW-0614">Plasmid</keyword>
<feature type="transmembrane region" description="Helical" evidence="1">
    <location>
        <begin position="47"/>
        <end position="70"/>
    </location>
</feature>
<evidence type="ECO:0000259" key="2">
    <source>
        <dbReference type="PROSITE" id="PS50263"/>
    </source>
</evidence>
<feature type="transmembrane region" description="Helical" evidence="1">
    <location>
        <begin position="122"/>
        <end position="140"/>
    </location>
</feature>
<dbReference type="KEGG" id="hdi:HDIA_P0018"/>
<geneLocation type="plasmid" evidence="4">
    <name>hdiap1</name>
</geneLocation>
<name>A0A2C9DDQ1_9HYPH</name>
<keyword evidence="1" id="KW-0812">Transmembrane</keyword>
<sequence>MAFWDLRRLLSPSRRDPAIALGFIAGSAAVGMLAWSGETQALPVACLFPTLWAFAPNRFVATLVALAYFLAASRGLPAGVSIFYATDMGVALGLWFAASLLFVLVHGLLWPSKPGWQRSLRYAIALFLMAFPPFGITGWASPITVAGVLFPGWGWISLLAMAFGLLAMTTRVWPIAGLGLCLAWAASAVSWIAPQPPAGWAGIDTQFNQDGTKSRSAYGQQQATAALVRKAAKKGVTRIVLPEGAFGTWTPTTEHFWRNALSGLDVTVAGGAIVVDETGYDNVMIEVSGHGARILYRERMPVPISMWQPWTTGGVRAQFFDNPRARFAGTPIAPLICYEQLLIWPVLQSMIPKPEVIVAIGNGWWTGETNIIAVQRASAEAWASLFHLPLVTAFNK</sequence>
<dbReference type="Pfam" id="PF00795">
    <property type="entry name" value="CN_hydrolase"/>
    <property type="match status" value="1"/>
</dbReference>
<keyword evidence="1" id="KW-0472">Membrane</keyword>
<dbReference type="InterPro" id="IPR036526">
    <property type="entry name" value="C-N_Hydrolase_sf"/>
</dbReference>
<dbReference type="Gene3D" id="3.60.110.10">
    <property type="entry name" value="Carbon-nitrogen hydrolase"/>
    <property type="match status" value="1"/>
</dbReference>
<feature type="transmembrane region" description="Helical" evidence="1">
    <location>
        <begin position="18"/>
        <end position="35"/>
    </location>
</feature>
<feature type="domain" description="CN hydrolase" evidence="2">
    <location>
        <begin position="203"/>
        <end position="396"/>
    </location>
</feature>
<dbReference type="NCBIfam" id="NF010398">
    <property type="entry name" value="PRK13825.1-2"/>
    <property type="match status" value="1"/>
</dbReference>
<protein>
    <submittedName>
        <fullName evidence="3">Conjugal transfer protein TraB</fullName>
    </submittedName>
</protein>
<dbReference type="RefSeq" id="WP_099559160.1">
    <property type="nucleotide sequence ID" value="NZ_LT960615.1"/>
</dbReference>
<keyword evidence="1" id="KW-1133">Transmembrane helix</keyword>
<dbReference type="EMBL" id="LT960615">
    <property type="protein sequence ID" value="SON58427.1"/>
    <property type="molecule type" value="Genomic_DNA"/>
</dbReference>
<evidence type="ECO:0000256" key="1">
    <source>
        <dbReference type="SAM" id="Phobius"/>
    </source>
</evidence>
<feature type="transmembrane region" description="Helical" evidence="1">
    <location>
        <begin position="146"/>
        <end position="168"/>
    </location>
</feature>
<dbReference type="Proteomes" id="UP000223606">
    <property type="component" value="Plasmid HDIAp1"/>
</dbReference>
<dbReference type="SUPFAM" id="SSF56317">
    <property type="entry name" value="Carbon-nitrogen hydrolase"/>
    <property type="match status" value="1"/>
</dbReference>
<dbReference type="AlphaFoldDB" id="A0A2C9DDQ1"/>
<dbReference type="InterPro" id="IPR003010">
    <property type="entry name" value="C-N_Hydrolase"/>
</dbReference>
<accession>A0A2C9DDQ1</accession>
<evidence type="ECO:0000313" key="3">
    <source>
        <dbReference type="EMBL" id="SON58427.1"/>
    </source>
</evidence>
<dbReference type="PROSITE" id="PS50263">
    <property type="entry name" value="CN_HYDROLASE"/>
    <property type="match status" value="1"/>
</dbReference>
<dbReference type="OrthoDB" id="8206526at2"/>
<gene>
    <name evidence="3" type="primary">traB</name>
    <name evidence="3" type="ORF">HDIA_P0018</name>
</gene>
<proteinExistence type="predicted"/>
<feature type="transmembrane region" description="Helical" evidence="1">
    <location>
        <begin position="175"/>
        <end position="193"/>
    </location>
</feature>
<keyword evidence="4" id="KW-1185">Reference proteome</keyword>
<organism evidence="3 4">
    <name type="scientific">Hartmannibacter diazotrophicus</name>
    <dbReference type="NCBI Taxonomy" id="1482074"/>
    <lineage>
        <taxon>Bacteria</taxon>
        <taxon>Pseudomonadati</taxon>
        <taxon>Pseudomonadota</taxon>
        <taxon>Alphaproteobacteria</taxon>
        <taxon>Hyphomicrobiales</taxon>
        <taxon>Pleomorphomonadaceae</taxon>
        <taxon>Hartmannibacter</taxon>
    </lineage>
</organism>
<evidence type="ECO:0000313" key="4">
    <source>
        <dbReference type="Proteomes" id="UP000223606"/>
    </source>
</evidence>
<reference evidence="4" key="1">
    <citation type="submission" date="2017-09" db="EMBL/GenBank/DDBJ databases">
        <title>Genome sequence of Nannocystis excedens DSM 71.</title>
        <authorList>
            <person name="Blom J."/>
        </authorList>
    </citation>
    <scope>NUCLEOTIDE SEQUENCE [LARGE SCALE GENOMIC DNA]</scope>
    <source>
        <strain evidence="4">type strain: E19</strain>
        <plasmid evidence="4">hdiap1</plasmid>
    </source>
</reference>
<feature type="transmembrane region" description="Helical" evidence="1">
    <location>
        <begin position="90"/>
        <end position="110"/>
    </location>
</feature>